<dbReference type="AlphaFoldDB" id="A0A7K1SFL7"/>
<organism evidence="2 3">
    <name type="scientific">Spirosoma arboris</name>
    <dbReference type="NCBI Taxonomy" id="2682092"/>
    <lineage>
        <taxon>Bacteria</taxon>
        <taxon>Pseudomonadati</taxon>
        <taxon>Bacteroidota</taxon>
        <taxon>Cytophagia</taxon>
        <taxon>Cytophagales</taxon>
        <taxon>Cytophagaceae</taxon>
        <taxon>Spirosoma</taxon>
    </lineage>
</organism>
<proteinExistence type="predicted"/>
<evidence type="ECO:0000313" key="2">
    <source>
        <dbReference type="EMBL" id="MVM32620.1"/>
    </source>
</evidence>
<dbReference type="Proteomes" id="UP000436006">
    <property type="component" value="Unassembled WGS sequence"/>
</dbReference>
<feature type="chain" id="PRO_5029532686" evidence="1">
    <location>
        <begin position="23"/>
        <end position="122"/>
    </location>
</feature>
<accession>A0A7K1SFL7</accession>
<name>A0A7K1SFL7_9BACT</name>
<reference evidence="2 3" key="1">
    <citation type="submission" date="2019-12" db="EMBL/GenBank/DDBJ databases">
        <title>Spirosoma sp. HMF4905 genome sequencing and assembly.</title>
        <authorList>
            <person name="Kang H."/>
            <person name="Cha I."/>
            <person name="Kim H."/>
            <person name="Joh K."/>
        </authorList>
    </citation>
    <scope>NUCLEOTIDE SEQUENCE [LARGE SCALE GENOMIC DNA]</scope>
    <source>
        <strain evidence="2 3">HMF4905</strain>
    </source>
</reference>
<keyword evidence="1" id="KW-0732">Signal</keyword>
<feature type="signal peptide" evidence="1">
    <location>
        <begin position="1"/>
        <end position="22"/>
    </location>
</feature>
<dbReference type="RefSeq" id="WP_157587342.1">
    <property type="nucleotide sequence ID" value="NZ_WPIN01000008.1"/>
</dbReference>
<sequence length="122" mass="13041">MKLILNLLLVAALLGLAIQANAQNATPSTDSTSLKAYVGSYTFESGSPIQKFTMTADKSDLFGEADTFGKNKLVKQAKADTYQSTSSYGSIITFVWDDAKKTVTGFTMAIQGSTLTAKKDKP</sequence>
<evidence type="ECO:0000313" key="3">
    <source>
        <dbReference type="Proteomes" id="UP000436006"/>
    </source>
</evidence>
<protein>
    <submittedName>
        <fullName evidence="2">DUF3471 domain-containing protein</fullName>
    </submittedName>
</protein>
<dbReference type="EMBL" id="WPIN01000008">
    <property type="protein sequence ID" value="MVM32620.1"/>
    <property type="molecule type" value="Genomic_DNA"/>
</dbReference>
<keyword evidence="3" id="KW-1185">Reference proteome</keyword>
<comment type="caution">
    <text evidence="2">The sequence shown here is derived from an EMBL/GenBank/DDBJ whole genome shotgun (WGS) entry which is preliminary data.</text>
</comment>
<evidence type="ECO:0000256" key="1">
    <source>
        <dbReference type="SAM" id="SignalP"/>
    </source>
</evidence>
<gene>
    <name evidence="2" type="ORF">GO755_21445</name>
</gene>